<evidence type="ECO:0000256" key="1">
    <source>
        <dbReference type="ARBA" id="ARBA00038454"/>
    </source>
</evidence>
<dbReference type="PANTHER" id="PTHR21021">
    <property type="entry name" value="GAF/PUTATIVE CYTOSKELETAL PROTEIN"/>
    <property type="match status" value="1"/>
</dbReference>
<dbReference type="EMBL" id="LT669839">
    <property type="protein sequence ID" value="SHD77768.1"/>
    <property type="molecule type" value="Genomic_DNA"/>
</dbReference>
<gene>
    <name evidence="3" type="primary">ytsP</name>
    <name evidence="3" type="ORF">CUESP1_2422</name>
</gene>
<protein>
    <submittedName>
        <fullName evidence="3">Protein YtsP</fullName>
    </submittedName>
</protein>
<proteinExistence type="inferred from homology"/>
<dbReference type="GO" id="GO:0005829">
    <property type="term" value="C:cytosol"/>
    <property type="evidence" value="ECO:0007669"/>
    <property type="project" value="TreeGrafter"/>
</dbReference>
<reference evidence="3 4" key="1">
    <citation type="submission" date="2016-11" db="EMBL/GenBank/DDBJ databases">
        <authorList>
            <person name="Manzoor S."/>
        </authorList>
    </citation>
    <scope>NUCLEOTIDE SEQUENCE [LARGE SCALE GENOMIC DNA]</scope>
    <source>
        <strain evidence="3">Clostridium ultunense strain Esp</strain>
    </source>
</reference>
<accession>M1ZDT9</accession>
<organism evidence="3 4">
    <name type="scientific">[Clostridium] ultunense Esp</name>
    <dbReference type="NCBI Taxonomy" id="1288971"/>
    <lineage>
        <taxon>Bacteria</taxon>
        <taxon>Bacillati</taxon>
        <taxon>Bacillota</taxon>
        <taxon>Tissierellia</taxon>
        <taxon>Tissierellales</taxon>
        <taxon>Tepidimicrobiaceae</taxon>
        <taxon>Schnuerera</taxon>
    </lineage>
</organism>
<dbReference type="Pfam" id="PF13185">
    <property type="entry name" value="GAF_2"/>
    <property type="match status" value="1"/>
</dbReference>
<feature type="domain" description="GAF" evidence="2">
    <location>
        <begin position="51"/>
        <end position="146"/>
    </location>
</feature>
<evidence type="ECO:0000313" key="3">
    <source>
        <dbReference type="EMBL" id="SHD77768.1"/>
    </source>
</evidence>
<dbReference type="PANTHER" id="PTHR21021:SF15">
    <property type="entry name" value="FREE METHIONINE-R-SULFOXIDE REDUCTASE"/>
    <property type="match status" value="1"/>
</dbReference>
<dbReference type="HOGENOM" id="CLU_077738_2_0_9"/>
<keyword evidence="4" id="KW-1185">Reference proteome</keyword>
<name>M1ZDT9_9FIRM</name>
<dbReference type="Proteomes" id="UP000245423">
    <property type="component" value="Chromosome 1"/>
</dbReference>
<dbReference type="InterPro" id="IPR003018">
    <property type="entry name" value="GAF"/>
</dbReference>
<dbReference type="InterPro" id="IPR029016">
    <property type="entry name" value="GAF-like_dom_sf"/>
</dbReference>
<dbReference type="FunFam" id="3.30.450.40:FF:000008">
    <property type="entry name" value="GAF domain-containing proteins"/>
    <property type="match status" value="1"/>
</dbReference>
<dbReference type="OrthoDB" id="9796252at2"/>
<evidence type="ECO:0000259" key="2">
    <source>
        <dbReference type="Pfam" id="PF13185"/>
    </source>
</evidence>
<dbReference type="SUPFAM" id="SSF55781">
    <property type="entry name" value="GAF domain-like"/>
    <property type="match status" value="1"/>
</dbReference>
<comment type="similarity">
    <text evidence="1">Belongs to the free Met sulfoxide reductase family.</text>
</comment>
<dbReference type="Gene3D" id="3.30.450.40">
    <property type="match status" value="1"/>
</dbReference>
<dbReference type="AlphaFoldDB" id="M1ZDT9"/>
<dbReference type="PROSITE" id="PS01320">
    <property type="entry name" value="UPF0067"/>
    <property type="match status" value="1"/>
</dbReference>
<evidence type="ECO:0000313" key="4">
    <source>
        <dbReference type="Proteomes" id="UP000245423"/>
    </source>
</evidence>
<dbReference type="GO" id="GO:0033745">
    <property type="term" value="F:L-methionine-(R)-S-oxide reductase activity"/>
    <property type="evidence" value="ECO:0007669"/>
    <property type="project" value="TreeGrafter"/>
</dbReference>
<dbReference type="RefSeq" id="WP_005586958.1">
    <property type="nucleotide sequence ID" value="NZ_LT669839.1"/>
</dbReference>
<dbReference type="InterPro" id="IPR051330">
    <property type="entry name" value="Phosphatase_reg/MetRdx"/>
</dbReference>
<sequence>MFKLDPIKKMTEEERLKYMNMLLKSQLSSEKDSLANLSNATGIIMACIDRLNWAGFYILRGDELVLGPFQGLPACNRIEIGKGVCGTAVETRAIQLVPDVHQFPGHIACDAASNSELVIPIIKEEKAYGVLDLDSPEKGRFTKLEKEYFIKFIDILNEYIDWSNI</sequence>
<dbReference type="InterPro" id="IPR000614">
    <property type="entry name" value="FRMsr_CS"/>
</dbReference>